<comment type="caution">
    <text evidence="1">The sequence shown here is derived from an EMBL/GenBank/DDBJ whole genome shotgun (WGS) entry which is preliminary data.</text>
</comment>
<organism evidence="1 2">
    <name type="scientific">Hymenoscyphus albidus</name>
    <dbReference type="NCBI Taxonomy" id="595503"/>
    <lineage>
        <taxon>Eukaryota</taxon>
        <taxon>Fungi</taxon>
        <taxon>Dikarya</taxon>
        <taxon>Ascomycota</taxon>
        <taxon>Pezizomycotina</taxon>
        <taxon>Leotiomycetes</taxon>
        <taxon>Helotiales</taxon>
        <taxon>Helotiaceae</taxon>
        <taxon>Hymenoscyphus</taxon>
    </lineage>
</organism>
<keyword evidence="2" id="KW-1185">Reference proteome</keyword>
<dbReference type="Proteomes" id="UP000701801">
    <property type="component" value="Unassembled WGS sequence"/>
</dbReference>
<proteinExistence type="predicted"/>
<reference evidence="1" key="1">
    <citation type="submission" date="2021-07" db="EMBL/GenBank/DDBJ databases">
        <authorList>
            <person name="Durling M."/>
        </authorList>
    </citation>
    <scope>NUCLEOTIDE SEQUENCE</scope>
</reference>
<accession>A0A9N9LJ11</accession>
<dbReference type="AlphaFoldDB" id="A0A9N9LJ11"/>
<protein>
    <recommendedName>
        <fullName evidence="3">Zn(2)-C6 fungal-type domain-containing protein</fullName>
    </recommendedName>
</protein>
<name>A0A9N9LJ11_9HELO</name>
<evidence type="ECO:0008006" key="3">
    <source>
        <dbReference type="Google" id="ProtNLM"/>
    </source>
</evidence>
<evidence type="ECO:0000313" key="2">
    <source>
        <dbReference type="Proteomes" id="UP000701801"/>
    </source>
</evidence>
<sequence length="142" mass="16950">MFSTTPQQNTYKKKKERFRLANSIDATQQEIMPCTRCASQGRRCIMDTTQSNRCAECVRTKMKCDGSNDSWDRHVPSEKEWESLDAQEERLRDEEEEAMAKILRLRKQQKFIQERRKEMARRGLKFIDELDAVEELERAKER</sequence>
<dbReference type="EMBL" id="CAJVRM010000089">
    <property type="protein sequence ID" value="CAG8974050.1"/>
    <property type="molecule type" value="Genomic_DNA"/>
</dbReference>
<dbReference type="OrthoDB" id="3555737at2759"/>
<feature type="non-terminal residue" evidence="1">
    <location>
        <position position="142"/>
    </location>
</feature>
<evidence type="ECO:0000313" key="1">
    <source>
        <dbReference type="EMBL" id="CAG8974050.1"/>
    </source>
</evidence>
<gene>
    <name evidence="1" type="ORF">HYALB_00014082</name>
</gene>